<dbReference type="InParanoid" id="D3BDF3"/>
<dbReference type="GeneID" id="31362018"/>
<evidence type="ECO:0000313" key="2">
    <source>
        <dbReference type="Proteomes" id="UP000001396"/>
    </source>
</evidence>
<reference evidence="1 2" key="1">
    <citation type="journal article" date="2011" name="Genome Res.">
        <title>Phylogeny-wide analysis of social amoeba genomes highlights ancient origins for complex intercellular communication.</title>
        <authorList>
            <person name="Heidel A.J."/>
            <person name="Lawal H.M."/>
            <person name="Felder M."/>
            <person name="Schilde C."/>
            <person name="Helps N.R."/>
            <person name="Tunggal B."/>
            <person name="Rivero F."/>
            <person name="John U."/>
            <person name="Schleicher M."/>
            <person name="Eichinger L."/>
            <person name="Platzer M."/>
            <person name="Noegel A.A."/>
            <person name="Schaap P."/>
            <person name="Gloeckner G."/>
        </authorList>
    </citation>
    <scope>NUCLEOTIDE SEQUENCE [LARGE SCALE GENOMIC DNA]</scope>
    <source>
        <strain evidence="2">ATCC 26659 / Pp 5 / PN500</strain>
    </source>
</reference>
<dbReference type="PANTHER" id="PTHR32134:SF169">
    <property type="entry name" value="FNIP REPEAT-CONTAINING PROTEIN-RELATED"/>
    <property type="match status" value="1"/>
</dbReference>
<sequence>MYAIMIVLSNFYIYQEHIPCICEVFIYYSMIVNLSHLLLSKIVCYLEDNIDRICVSLVCKRLFEERVKYLYFNTDNINIIDNQEDEVFTLKSYRSLIFRSLKQKRICIMSIGGSRIRYDSSIDPFTHLEDPIDIITPNISTVKIDQKLGKKHTENLYRMISDSKVYNLKGISRLSSVLPVNLTSITFHYEFNKVLLAGYLPPKLKKLKFDTNSYFNQTISAGVLPNTLKKLKFGECFDQVLEPHVLPSSLTYLELGYNYTQTLQVGSLPPNLLVFNHYGEIISEISDGVLPQSLCTLQSVPLSWIPFIKSLNNLTKLKLYQSDNSIVTIDLSDLPGSLTDLAIYASCHLTSSLSPSIRYLDIHETEYDIDEIFKDRSQYHFERLCVDGNKQESLDNLKINELRLEFDKRESILRYIPFGVESLFIGHQNFEFYTIPKLNLNGIPSSVKKITFQSNILFNQLDFEIPNNVEEVMIQNIYLDDQFSSEWIPNSVKSLTIPSNLFQKGSTPISVTNLFLTNVREKLYLQVRKIYDNHYLIFGKTNDKFKAAIVSQLFLSDFIDKK</sequence>
<dbReference type="SUPFAM" id="SSF52058">
    <property type="entry name" value="L domain-like"/>
    <property type="match status" value="1"/>
</dbReference>
<proteinExistence type="predicted"/>
<keyword evidence="2" id="KW-1185">Reference proteome</keyword>
<dbReference type="EMBL" id="ADBJ01000029">
    <property type="protein sequence ID" value="EFA80597.1"/>
    <property type="molecule type" value="Genomic_DNA"/>
</dbReference>
<name>D3BDF3_HETP5</name>
<organism evidence="1 2">
    <name type="scientific">Heterostelium pallidum (strain ATCC 26659 / Pp 5 / PN500)</name>
    <name type="common">Cellular slime mold</name>
    <name type="synonym">Polysphondylium pallidum</name>
    <dbReference type="NCBI Taxonomy" id="670386"/>
    <lineage>
        <taxon>Eukaryota</taxon>
        <taxon>Amoebozoa</taxon>
        <taxon>Evosea</taxon>
        <taxon>Eumycetozoa</taxon>
        <taxon>Dictyostelia</taxon>
        <taxon>Acytosteliales</taxon>
        <taxon>Acytosteliaceae</taxon>
        <taxon>Heterostelium</taxon>
    </lineage>
</organism>
<dbReference type="FunCoup" id="D3BDF3">
    <property type="interactions" value="171"/>
</dbReference>
<evidence type="ECO:0008006" key="3">
    <source>
        <dbReference type="Google" id="ProtNLM"/>
    </source>
</evidence>
<protein>
    <recommendedName>
        <fullName evidence="3">FNIP repeat-containing protein</fullName>
    </recommendedName>
</protein>
<dbReference type="AlphaFoldDB" id="D3BDF3"/>
<dbReference type="Gene3D" id="1.20.1280.50">
    <property type="match status" value="1"/>
</dbReference>
<dbReference type="InterPro" id="IPR051251">
    <property type="entry name" value="STK_FNIP-Repeat"/>
</dbReference>
<dbReference type="Proteomes" id="UP000001396">
    <property type="component" value="Unassembled WGS sequence"/>
</dbReference>
<dbReference type="Pfam" id="PF05725">
    <property type="entry name" value="FNIP"/>
    <property type="match status" value="2"/>
</dbReference>
<dbReference type="RefSeq" id="XP_020432717.1">
    <property type="nucleotide sequence ID" value="XM_020577390.1"/>
</dbReference>
<accession>D3BDF3</accession>
<dbReference type="PANTHER" id="PTHR32134">
    <property type="entry name" value="FNIP REPEAT-CONTAINING PROTEIN"/>
    <property type="match status" value="1"/>
</dbReference>
<comment type="caution">
    <text evidence="1">The sequence shown here is derived from an EMBL/GenBank/DDBJ whole genome shotgun (WGS) entry which is preliminary data.</text>
</comment>
<gene>
    <name evidence="1" type="ORF">PPL_06536</name>
</gene>
<evidence type="ECO:0000313" key="1">
    <source>
        <dbReference type="EMBL" id="EFA80597.1"/>
    </source>
</evidence>
<dbReference type="InterPro" id="IPR008615">
    <property type="entry name" value="FNIP"/>
</dbReference>